<evidence type="ECO:0000259" key="12">
    <source>
        <dbReference type="Pfam" id="PF01529"/>
    </source>
</evidence>
<evidence type="ECO:0000256" key="8">
    <source>
        <dbReference type="ARBA" id="ARBA00023288"/>
    </source>
</evidence>
<evidence type="ECO:0000256" key="3">
    <source>
        <dbReference type="ARBA" id="ARBA00022679"/>
    </source>
</evidence>
<evidence type="ECO:0000256" key="7">
    <source>
        <dbReference type="ARBA" id="ARBA00023139"/>
    </source>
</evidence>
<comment type="caution">
    <text evidence="13">The sequence shown here is derived from an EMBL/GenBank/DDBJ whole genome shotgun (WGS) entry which is preliminary data.</text>
</comment>
<keyword evidence="8" id="KW-0449">Lipoprotein</keyword>
<keyword evidence="14" id="KW-1185">Reference proteome</keyword>
<dbReference type="AlphaFoldDB" id="A0AAD1U5P2"/>
<organism evidence="13 14">
    <name type="scientific">Euplotes crassus</name>
    <dbReference type="NCBI Taxonomy" id="5936"/>
    <lineage>
        <taxon>Eukaryota</taxon>
        <taxon>Sar</taxon>
        <taxon>Alveolata</taxon>
        <taxon>Ciliophora</taxon>
        <taxon>Intramacronucleata</taxon>
        <taxon>Spirotrichea</taxon>
        <taxon>Hypotrichia</taxon>
        <taxon>Euplotida</taxon>
        <taxon>Euplotidae</taxon>
        <taxon>Moneuplotes</taxon>
    </lineage>
</organism>
<evidence type="ECO:0000256" key="6">
    <source>
        <dbReference type="ARBA" id="ARBA00023136"/>
    </source>
</evidence>
<evidence type="ECO:0000256" key="1">
    <source>
        <dbReference type="ARBA" id="ARBA00004127"/>
    </source>
</evidence>
<dbReference type="PANTHER" id="PTHR22883">
    <property type="entry name" value="ZINC FINGER DHHC DOMAIN CONTAINING PROTEIN"/>
    <property type="match status" value="1"/>
</dbReference>
<dbReference type="Pfam" id="PF01529">
    <property type="entry name" value="DHHC"/>
    <property type="match status" value="1"/>
</dbReference>
<dbReference type="GO" id="GO:0006612">
    <property type="term" value="P:protein targeting to membrane"/>
    <property type="evidence" value="ECO:0007669"/>
    <property type="project" value="TreeGrafter"/>
</dbReference>
<keyword evidence="7" id="KW-0564">Palmitate</keyword>
<evidence type="ECO:0000256" key="2">
    <source>
        <dbReference type="ARBA" id="ARBA00008574"/>
    </source>
</evidence>
<proteinExistence type="inferred from homology"/>
<comment type="catalytic activity">
    <reaction evidence="10">
        <text>L-cysteinyl-[protein] + hexadecanoyl-CoA = S-hexadecanoyl-L-cysteinyl-[protein] + CoA</text>
        <dbReference type="Rhea" id="RHEA:36683"/>
        <dbReference type="Rhea" id="RHEA-COMP:10131"/>
        <dbReference type="Rhea" id="RHEA-COMP:11032"/>
        <dbReference type="ChEBI" id="CHEBI:29950"/>
        <dbReference type="ChEBI" id="CHEBI:57287"/>
        <dbReference type="ChEBI" id="CHEBI:57379"/>
        <dbReference type="ChEBI" id="CHEBI:74151"/>
        <dbReference type="EC" id="2.3.1.225"/>
    </reaction>
</comment>
<dbReference type="GO" id="GO:0005794">
    <property type="term" value="C:Golgi apparatus"/>
    <property type="evidence" value="ECO:0007669"/>
    <property type="project" value="TreeGrafter"/>
</dbReference>
<dbReference type="GO" id="GO:0019706">
    <property type="term" value="F:protein-cysteine S-palmitoyltransferase activity"/>
    <property type="evidence" value="ECO:0007669"/>
    <property type="project" value="UniProtKB-EC"/>
</dbReference>
<comment type="domain">
    <text evidence="10">The DHHC domain is required for palmitoyltransferase activity.</text>
</comment>
<evidence type="ECO:0000256" key="4">
    <source>
        <dbReference type="ARBA" id="ARBA00022692"/>
    </source>
</evidence>
<evidence type="ECO:0000256" key="9">
    <source>
        <dbReference type="ARBA" id="ARBA00023315"/>
    </source>
</evidence>
<feature type="transmembrane region" description="Helical" evidence="10">
    <location>
        <begin position="54"/>
        <end position="75"/>
    </location>
</feature>
<dbReference type="PROSITE" id="PS50216">
    <property type="entry name" value="DHHC"/>
    <property type="match status" value="1"/>
</dbReference>
<dbReference type="GO" id="GO:0005783">
    <property type="term" value="C:endoplasmic reticulum"/>
    <property type="evidence" value="ECO:0007669"/>
    <property type="project" value="TreeGrafter"/>
</dbReference>
<name>A0AAD1U5P2_EUPCR</name>
<feature type="region of interest" description="Disordered" evidence="11">
    <location>
        <begin position="279"/>
        <end position="326"/>
    </location>
</feature>
<gene>
    <name evidence="13" type="ORF">ECRASSUSDP1_LOCUS2261</name>
</gene>
<sequence length="641" mass="73557">MDSLKHQKLEEDQPYDGAIQQITPAPEHFVPQGMLDFERKDEIKVVSKPHRRRGLAALLYFGLQGTVLFGLLLNYDLFSGFSNLVLWSLTIVTFVAYFRVSFSNPGYYDGNVIILEDHENELNEYDIKAAKEEKPKDKKKTVKTSVLTKGFVKHSRMVKSNQGLAEASRHIRTNSLGSTIMTQTNQYNSNKGYARLSDHTLKSGDFSKIRTEMEDLDFSETNHFTGKSHHRRKASLIKKIGAIHASNLSELDSQSDINQEKSKAFNLIADRIANSKATVETEQVAPSTPPGHDTNGTFHRRTNSNEDDDKGVFKSFKDGDEHTENKQIPLASNAITSDTDNLASNTQGGVKRILDEPKDFEAIKEVDENNESFDARKHFDEIYDSKPPVPEVNFHKRIVSDGDYAIDFKRQHYGNKLQETDSADDEKNEDTCEGDLEANDIHMISVDNRFCISCNAEQPLRTKHCKSCRKCVSTYDHHCPWVGNCVAEKNRRFFYVYVCLQIAQAIYGLMYTIYIMTQISYDSFGLDKLMLFLSLFGELFFTIMLSSLISFHTYLMVNNLTTWETLSWNKISHMKVWPRKYGSPFDKGYKENIKLYFLGHHKKGAIKWQMPTSLPSINQGEKMIEKRKYSYMFEKVFIKCQ</sequence>
<feature type="transmembrane region" description="Helical" evidence="10">
    <location>
        <begin position="81"/>
        <end position="98"/>
    </location>
</feature>
<dbReference type="InterPro" id="IPR039859">
    <property type="entry name" value="PFA4/ZDH16/20/ERF2-like"/>
</dbReference>
<keyword evidence="5 10" id="KW-1133">Transmembrane helix</keyword>
<dbReference type="InterPro" id="IPR001594">
    <property type="entry name" value="Palmitoyltrfase_DHHC"/>
</dbReference>
<dbReference type="EMBL" id="CAMPGE010002151">
    <property type="protein sequence ID" value="CAI2360952.1"/>
    <property type="molecule type" value="Genomic_DNA"/>
</dbReference>
<keyword evidence="4 10" id="KW-0812">Transmembrane</keyword>
<evidence type="ECO:0000256" key="10">
    <source>
        <dbReference type="RuleBase" id="RU079119"/>
    </source>
</evidence>
<accession>A0AAD1U5P2</accession>
<evidence type="ECO:0000313" key="14">
    <source>
        <dbReference type="Proteomes" id="UP001295684"/>
    </source>
</evidence>
<keyword evidence="3 10" id="KW-0808">Transferase</keyword>
<evidence type="ECO:0000256" key="5">
    <source>
        <dbReference type="ARBA" id="ARBA00022989"/>
    </source>
</evidence>
<keyword evidence="6 10" id="KW-0472">Membrane</keyword>
<reference evidence="13" key="1">
    <citation type="submission" date="2023-07" db="EMBL/GenBank/DDBJ databases">
        <authorList>
            <consortium name="AG Swart"/>
            <person name="Singh M."/>
            <person name="Singh A."/>
            <person name="Seah K."/>
            <person name="Emmerich C."/>
        </authorList>
    </citation>
    <scope>NUCLEOTIDE SEQUENCE</scope>
    <source>
        <strain evidence="13">DP1</strain>
    </source>
</reference>
<keyword evidence="9 10" id="KW-0012">Acyltransferase</keyword>
<protein>
    <recommendedName>
        <fullName evidence="10">Palmitoyltransferase</fullName>
        <ecNumber evidence="10">2.3.1.225</ecNumber>
    </recommendedName>
</protein>
<dbReference type="Proteomes" id="UP001295684">
    <property type="component" value="Unassembled WGS sequence"/>
</dbReference>
<evidence type="ECO:0000313" key="13">
    <source>
        <dbReference type="EMBL" id="CAI2360952.1"/>
    </source>
</evidence>
<feature type="domain" description="Palmitoyltransferase DHHC" evidence="12">
    <location>
        <begin position="447"/>
        <end position="568"/>
    </location>
</feature>
<feature type="transmembrane region" description="Helical" evidence="10">
    <location>
        <begin position="494"/>
        <end position="517"/>
    </location>
</feature>
<dbReference type="PANTHER" id="PTHR22883:SF301">
    <property type="entry name" value="PALMITOYLTRANSFERASE ZDHHC12"/>
    <property type="match status" value="1"/>
</dbReference>
<comment type="similarity">
    <text evidence="2 10">Belongs to the DHHC palmitoyltransferase family.</text>
</comment>
<comment type="subcellular location">
    <subcellularLocation>
        <location evidence="1">Endomembrane system</location>
        <topology evidence="1">Multi-pass membrane protein</topology>
    </subcellularLocation>
</comment>
<evidence type="ECO:0000256" key="11">
    <source>
        <dbReference type="SAM" id="MobiDB-lite"/>
    </source>
</evidence>
<dbReference type="EC" id="2.3.1.225" evidence="10"/>
<feature type="transmembrane region" description="Helical" evidence="10">
    <location>
        <begin position="529"/>
        <end position="551"/>
    </location>
</feature>
<feature type="compositionally biased region" description="Basic and acidic residues" evidence="11">
    <location>
        <begin position="310"/>
        <end position="325"/>
    </location>
</feature>